<dbReference type="OrthoDB" id="9813261at2"/>
<evidence type="ECO:0000259" key="5">
    <source>
        <dbReference type="PROSITE" id="PS50975"/>
    </source>
</evidence>
<evidence type="ECO:0000256" key="1">
    <source>
        <dbReference type="ARBA" id="ARBA00010871"/>
    </source>
</evidence>
<dbReference type="SUPFAM" id="SSF56059">
    <property type="entry name" value="Glutathione synthetase ATP-binding domain-like"/>
    <property type="match status" value="1"/>
</dbReference>
<protein>
    <submittedName>
        <fullName evidence="6">D-alanyl-alanine synthetase</fullName>
    </submittedName>
</protein>
<dbReference type="RefSeq" id="WP_124329737.1">
    <property type="nucleotide sequence ID" value="NZ_BEXT01000001.1"/>
</dbReference>
<comment type="similarity">
    <text evidence="1">Belongs to the D-alanine--D-alanine ligase family.</text>
</comment>
<dbReference type="PANTHER" id="PTHR23132">
    <property type="entry name" value="D-ALANINE--D-ALANINE LIGASE"/>
    <property type="match status" value="1"/>
</dbReference>
<dbReference type="InterPro" id="IPR013815">
    <property type="entry name" value="ATP_grasp_subdomain_1"/>
</dbReference>
<gene>
    <name evidence="6" type="ORF">DENIS_3545</name>
</gene>
<organism evidence="6 7">
    <name type="scientific">Desulfonema ishimotonii</name>
    <dbReference type="NCBI Taxonomy" id="45657"/>
    <lineage>
        <taxon>Bacteria</taxon>
        <taxon>Pseudomonadati</taxon>
        <taxon>Thermodesulfobacteriota</taxon>
        <taxon>Desulfobacteria</taxon>
        <taxon>Desulfobacterales</taxon>
        <taxon>Desulfococcaceae</taxon>
        <taxon>Desulfonema</taxon>
    </lineage>
</organism>
<reference evidence="7" key="1">
    <citation type="submission" date="2017-11" db="EMBL/GenBank/DDBJ databases">
        <authorList>
            <person name="Watanabe M."/>
            <person name="Kojima H."/>
        </authorList>
    </citation>
    <scope>NUCLEOTIDE SEQUENCE [LARGE SCALE GENOMIC DNA]</scope>
    <source>
        <strain evidence="7">Tokyo 01</strain>
    </source>
</reference>
<keyword evidence="4" id="KW-0067">ATP-binding</keyword>
<dbReference type="Gene3D" id="3.30.1490.20">
    <property type="entry name" value="ATP-grasp fold, A domain"/>
    <property type="match status" value="1"/>
</dbReference>
<dbReference type="PROSITE" id="PS50975">
    <property type="entry name" value="ATP_GRASP"/>
    <property type="match status" value="1"/>
</dbReference>
<dbReference type="GO" id="GO:0046872">
    <property type="term" value="F:metal ion binding"/>
    <property type="evidence" value="ECO:0007669"/>
    <property type="project" value="InterPro"/>
</dbReference>
<keyword evidence="3" id="KW-0961">Cell wall biogenesis/degradation</keyword>
<comment type="caution">
    <text evidence="6">The sequence shown here is derived from an EMBL/GenBank/DDBJ whole genome shotgun (WGS) entry which is preliminary data.</text>
</comment>
<evidence type="ECO:0000256" key="4">
    <source>
        <dbReference type="PROSITE-ProRule" id="PRU00409"/>
    </source>
</evidence>
<dbReference type="EMBL" id="BEXT01000001">
    <property type="protein sequence ID" value="GBC62573.1"/>
    <property type="molecule type" value="Genomic_DNA"/>
</dbReference>
<name>A0A401G060_9BACT</name>
<feature type="domain" description="ATP-grasp" evidence="5">
    <location>
        <begin position="137"/>
        <end position="364"/>
    </location>
</feature>
<evidence type="ECO:0000256" key="2">
    <source>
        <dbReference type="ARBA" id="ARBA00022598"/>
    </source>
</evidence>
<dbReference type="GO" id="GO:0071555">
    <property type="term" value="P:cell wall organization"/>
    <property type="evidence" value="ECO:0007669"/>
    <property type="project" value="UniProtKB-KW"/>
</dbReference>
<sequence length="400" mass="45157">MQNRFQYAFHLMTEYIETLLPKLNIAVIFGGSKKKNGAVMYQTRNPRSWKSYEAVAADIRDSLKRSGFRHVTLMPDDMTLPDALQKEKTHFAWLNTGGVQGYNPVSHTPGILEMMGIPYVGHSPLNACRLDSKHVFKRELASLGIRTPDFLTWFYLTGPLPVKYNKKFDAAFGDYPGPFIVKPVSGRASLHVHLVETRKELPEVVHRVSEVTRNYVLIEKYMPGREFCVAVSGHVRCENGLFSKNEKPFVFSEIERILEPGEAIFTSMDQKAITADRARLIRREDEPDLKKALARLGEEIFTAFDLKSLVRLDVRADEDGVLNVLEVNPKPDLKRAGNAVISLVTIGLGEHGMSYDDLILGLLADRLDYLLRHRNASVSHITELLRQAPSPAAIRWEGIS</sequence>
<dbReference type="Gene3D" id="3.30.470.20">
    <property type="entry name" value="ATP-grasp fold, B domain"/>
    <property type="match status" value="1"/>
</dbReference>
<dbReference type="InterPro" id="IPR011761">
    <property type="entry name" value="ATP-grasp"/>
</dbReference>
<keyword evidence="7" id="KW-1185">Reference proteome</keyword>
<dbReference type="Pfam" id="PF07478">
    <property type="entry name" value="Dala_Dala_lig_C"/>
    <property type="match status" value="1"/>
</dbReference>
<dbReference type="SUPFAM" id="SSF52440">
    <property type="entry name" value="PreATP-grasp domain"/>
    <property type="match status" value="1"/>
</dbReference>
<dbReference type="InterPro" id="IPR016185">
    <property type="entry name" value="PreATP-grasp_dom_sf"/>
</dbReference>
<dbReference type="InterPro" id="IPR011095">
    <property type="entry name" value="Dala_Dala_lig_C"/>
</dbReference>
<dbReference type="AlphaFoldDB" id="A0A401G060"/>
<accession>A0A401G060</accession>
<proteinExistence type="inferred from homology"/>
<dbReference type="Proteomes" id="UP000288096">
    <property type="component" value="Unassembled WGS sequence"/>
</dbReference>
<evidence type="ECO:0000256" key="3">
    <source>
        <dbReference type="ARBA" id="ARBA00023316"/>
    </source>
</evidence>
<keyword evidence="4" id="KW-0547">Nucleotide-binding</keyword>
<evidence type="ECO:0000313" key="7">
    <source>
        <dbReference type="Proteomes" id="UP000288096"/>
    </source>
</evidence>
<dbReference type="GO" id="GO:0008716">
    <property type="term" value="F:D-alanine-D-alanine ligase activity"/>
    <property type="evidence" value="ECO:0007669"/>
    <property type="project" value="InterPro"/>
</dbReference>
<reference evidence="7" key="2">
    <citation type="submission" date="2019-01" db="EMBL/GenBank/DDBJ databases">
        <title>Genome sequence of Desulfonema ishimotonii strain Tokyo 01.</title>
        <authorList>
            <person name="Fukui M."/>
        </authorList>
    </citation>
    <scope>NUCLEOTIDE SEQUENCE [LARGE SCALE GENOMIC DNA]</scope>
    <source>
        <strain evidence="7">Tokyo 01</strain>
    </source>
</reference>
<keyword evidence="2" id="KW-0436">Ligase</keyword>
<dbReference type="GO" id="GO:0005524">
    <property type="term" value="F:ATP binding"/>
    <property type="evidence" value="ECO:0007669"/>
    <property type="project" value="UniProtKB-UniRule"/>
</dbReference>
<evidence type="ECO:0000313" key="6">
    <source>
        <dbReference type="EMBL" id="GBC62573.1"/>
    </source>
</evidence>
<dbReference type="PANTHER" id="PTHR23132:SF23">
    <property type="entry name" value="D-ALANINE--D-ALANINE LIGASE B"/>
    <property type="match status" value="1"/>
</dbReference>